<feature type="compositionally biased region" description="Basic residues" evidence="1">
    <location>
        <begin position="28"/>
        <end position="47"/>
    </location>
</feature>
<reference evidence="2" key="1">
    <citation type="submission" date="2017-07" db="EMBL/GenBank/DDBJ databases">
        <title>Taro Niue Genome Assembly and Annotation.</title>
        <authorList>
            <person name="Atibalentja N."/>
            <person name="Keating K."/>
            <person name="Fields C.J."/>
        </authorList>
    </citation>
    <scope>NUCLEOTIDE SEQUENCE</scope>
    <source>
        <strain evidence="2">Niue_2</strain>
        <tissue evidence="2">Leaf</tissue>
    </source>
</reference>
<keyword evidence="3" id="KW-1185">Reference proteome</keyword>
<feature type="compositionally biased region" description="Polar residues" evidence="1">
    <location>
        <begin position="134"/>
        <end position="143"/>
    </location>
</feature>
<feature type="non-terminal residue" evidence="2">
    <location>
        <position position="177"/>
    </location>
</feature>
<evidence type="ECO:0000313" key="2">
    <source>
        <dbReference type="EMBL" id="MQM06114.1"/>
    </source>
</evidence>
<organism evidence="2 3">
    <name type="scientific">Colocasia esculenta</name>
    <name type="common">Wild taro</name>
    <name type="synonym">Arum esculentum</name>
    <dbReference type="NCBI Taxonomy" id="4460"/>
    <lineage>
        <taxon>Eukaryota</taxon>
        <taxon>Viridiplantae</taxon>
        <taxon>Streptophyta</taxon>
        <taxon>Embryophyta</taxon>
        <taxon>Tracheophyta</taxon>
        <taxon>Spermatophyta</taxon>
        <taxon>Magnoliopsida</taxon>
        <taxon>Liliopsida</taxon>
        <taxon>Araceae</taxon>
        <taxon>Aroideae</taxon>
        <taxon>Colocasieae</taxon>
        <taxon>Colocasia</taxon>
    </lineage>
</organism>
<feature type="region of interest" description="Disordered" evidence="1">
    <location>
        <begin position="1"/>
        <end position="177"/>
    </location>
</feature>
<gene>
    <name evidence="2" type="ORF">Taro_038935</name>
</gene>
<name>A0A843WQ25_COLES</name>
<dbReference type="EMBL" id="NMUH01003544">
    <property type="protein sequence ID" value="MQM06114.1"/>
    <property type="molecule type" value="Genomic_DNA"/>
</dbReference>
<accession>A0A843WQ25</accession>
<comment type="caution">
    <text evidence="2">The sequence shown here is derived from an EMBL/GenBank/DDBJ whole genome shotgun (WGS) entry which is preliminary data.</text>
</comment>
<feature type="compositionally biased region" description="Polar residues" evidence="1">
    <location>
        <begin position="54"/>
        <end position="69"/>
    </location>
</feature>
<dbReference type="Proteomes" id="UP000652761">
    <property type="component" value="Unassembled WGS sequence"/>
</dbReference>
<protein>
    <submittedName>
        <fullName evidence="2">Uncharacterized protein</fullName>
    </submittedName>
</protein>
<sequence>ASSARKRGDRNTKPAPPQEIQLATWPRHTPHHQLRERVGHRKTKQNHPSHGDTRSPTNREQQQANQTLGSPGKDLYQERQRVVQGELHQNKQPQQPIHTDLQREHNNKHKQYKTVLGEPPPDDQDTVLGEPTRTHQPTNSTLNLEAARKQLETSTEQSWEKPSPRQQQTVLGDLTRT</sequence>
<dbReference type="AlphaFoldDB" id="A0A843WQ25"/>
<evidence type="ECO:0000256" key="1">
    <source>
        <dbReference type="SAM" id="MobiDB-lite"/>
    </source>
</evidence>
<proteinExistence type="predicted"/>
<evidence type="ECO:0000313" key="3">
    <source>
        <dbReference type="Proteomes" id="UP000652761"/>
    </source>
</evidence>